<gene>
    <name evidence="11" type="ORF">GETHOR_09790</name>
</gene>
<reference evidence="12" key="1">
    <citation type="journal article" date="2023" name="Int. J. Syst. Evol. Microbiol.">
        <title>Mesoterricola silvestris gen. nov., sp. nov., Mesoterricola sediminis sp. nov., Geothrix oryzae sp. nov., Geothrix edaphica sp. nov., Geothrix rubra sp. nov., and Geothrix limicola sp. nov., six novel members of Acidobacteriota isolated from soils.</title>
        <authorList>
            <person name="Itoh H."/>
            <person name="Sugisawa Y."/>
            <person name="Mise K."/>
            <person name="Xu Z."/>
            <person name="Kuniyasu M."/>
            <person name="Ushijima N."/>
            <person name="Kawano K."/>
            <person name="Kobayashi E."/>
            <person name="Shiratori Y."/>
            <person name="Masuda Y."/>
            <person name="Senoo K."/>
        </authorList>
    </citation>
    <scope>NUCLEOTIDE SEQUENCE [LARGE SCALE GENOMIC DNA]</scope>
    <source>
        <strain evidence="12">Red222</strain>
    </source>
</reference>
<dbReference type="Gene3D" id="3.30.565.10">
    <property type="entry name" value="Histidine kinase-like ATPase, C-terminal domain"/>
    <property type="match status" value="1"/>
</dbReference>
<dbReference type="GO" id="GO:0016301">
    <property type="term" value="F:kinase activity"/>
    <property type="evidence" value="ECO:0007669"/>
    <property type="project" value="UniProtKB-KW"/>
</dbReference>
<dbReference type="RefSeq" id="WP_286355514.1">
    <property type="nucleotide sequence ID" value="NZ_AP027079.1"/>
</dbReference>
<keyword evidence="12" id="KW-1185">Reference proteome</keyword>
<dbReference type="Pfam" id="PF02518">
    <property type="entry name" value="HATPase_c"/>
    <property type="match status" value="1"/>
</dbReference>
<feature type="domain" description="HAMP" evidence="10">
    <location>
        <begin position="216"/>
        <end position="268"/>
    </location>
</feature>
<dbReference type="CDD" id="cd00082">
    <property type="entry name" value="HisKA"/>
    <property type="match status" value="1"/>
</dbReference>
<dbReference type="Pfam" id="PF00512">
    <property type="entry name" value="HisKA"/>
    <property type="match status" value="1"/>
</dbReference>
<sequence>MRTRIGTRLILGAGLSTALVIGGMAVVILRSHTAQLLAERTRSADQLSETIKSATHFDMLENRRDNLHRQIRSVGELQEEGIRKVRVFNKEGRIMFSSANEEIGTSLDIRGEACYACHAEGRPLERLEIQARARTFRAPDGTRVLGLINPIPNEPTCSTADCHAHSAKQSLLGVLDVNVSLAEVDREIAHSRTVIAASAILAMLVGSFILWWMNRRLVVEPVAALVAGTRRVGEGDLTTTIPVSGRHELGELAGAFNTMTQRLAETQGQLAQADKLASVGRLAAGVAHEINNPLTGVLSYASLLRKRMEGDASACEDLDVIVRETVRCRGIIRGLLDFARPTAPARKPMDLNEVVRRSVSVVMTQLSLNQVDLSLDLAAELPLAFADANQIQQVAVNLLLNAGDAIGTEGGIIRASTRPGPDGSIELVIKDSGRGIAAEDLPRIFEPFYTTKGNHGTGLGLAVSWGIVEAHGGALEVQSEPGQGTQFTLRIPTAAGSKDSPDGSQPPIPTTT</sequence>
<evidence type="ECO:0000256" key="4">
    <source>
        <dbReference type="ARBA" id="ARBA00022553"/>
    </source>
</evidence>
<dbReference type="SMART" id="SM00304">
    <property type="entry name" value="HAMP"/>
    <property type="match status" value="1"/>
</dbReference>
<name>A0ABM8DPF5_9BACT</name>
<dbReference type="Gene3D" id="6.10.340.10">
    <property type="match status" value="1"/>
</dbReference>
<evidence type="ECO:0000256" key="5">
    <source>
        <dbReference type="ARBA" id="ARBA00022679"/>
    </source>
</evidence>
<dbReference type="SMART" id="SM00387">
    <property type="entry name" value="HATPase_c"/>
    <property type="match status" value="1"/>
</dbReference>
<evidence type="ECO:0000313" key="12">
    <source>
        <dbReference type="Proteomes" id="UP001242010"/>
    </source>
</evidence>
<dbReference type="PROSITE" id="PS50109">
    <property type="entry name" value="HIS_KIN"/>
    <property type="match status" value="1"/>
</dbReference>
<keyword evidence="8" id="KW-1133">Transmembrane helix</keyword>
<dbReference type="SUPFAM" id="SSF47384">
    <property type="entry name" value="Homodimeric domain of signal transducing histidine kinase"/>
    <property type="match status" value="1"/>
</dbReference>
<dbReference type="EMBL" id="AP027079">
    <property type="protein sequence ID" value="BDU68878.1"/>
    <property type="molecule type" value="Genomic_DNA"/>
</dbReference>
<dbReference type="SMART" id="SM00388">
    <property type="entry name" value="HisKA"/>
    <property type="match status" value="1"/>
</dbReference>
<dbReference type="InterPro" id="IPR036097">
    <property type="entry name" value="HisK_dim/P_sf"/>
</dbReference>
<proteinExistence type="predicted"/>
<dbReference type="InterPro" id="IPR005467">
    <property type="entry name" value="His_kinase_dom"/>
</dbReference>
<dbReference type="Gene3D" id="3.30.450.290">
    <property type="match status" value="1"/>
</dbReference>
<dbReference type="Gene3D" id="1.10.287.130">
    <property type="match status" value="1"/>
</dbReference>
<dbReference type="PANTHER" id="PTHR43065:SF42">
    <property type="entry name" value="TWO-COMPONENT SENSOR PPRA"/>
    <property type="match status" value="1"/>
</dbReference>
<dbReference type="PROSITE" id="PS50885">
    <property type="entry name" value="HAMP"/>
    <property type="match status" value="1"/>
</dbReference>
<dbReference type="EC" id="2.7.13.3" evidence="3"/>
<dbReference type="InterPro" id="IPR036890">
    <property type="entry name" value="HATPase_C_sf"/>
</dbReference>
<feature type="domain" description="Histidine kinase" evidence="9">
    <location>
        <begin position="285"/>
        <end position="495"/>
    </location>
</feature>
<evidence type="ECO:0000313" key="11">
    <source>
        <dbReference type="EMBL" id="BDU68878.1"/>
    </source>
</evidence>
<dbReference type="PRINTS" id="PR00344">
    <property type="entry name" value="BCTRLSENSOR"/>
</dbReference>
<keyword evidence="6 11" id="KW-0418">Kinase</keyword>
<feature type="region of interest" description="Disordered" evidence="7">
    <location>
        <begin position="491"/>
        <end position="512"/>
    </location>
</feature>
<dbReference type="InterPro" id="IPR003660">
    <property type="entry name" value="HAMP_dom"/>
</dbReference>
<evidence type="ECO:0000256" key="1">
    <source>
        <dbReference type="ARBA" id="ARBA00000085"/>
    </source>
</evidence>
<dbReference type="Pfam" id="PF00672">
    <property type="entry name" value="HAMP"/>
    <property type="match status" value="1"/>
</dbReference>
<dbReference type="CDD" id="cd06225">
    <property type="entry name" value="HAMP"/>
    <property type="match status" value="1"/>
</dbReference>
<evidence type="ECO:0000256" key="2">
    <source>
        <dbReference type="ARBA" id="ARBA00004370"/>
    </source>
</evidence>
<keyword evidence="4" id="KW-0597">Phosphoprotein</keyword>
<dbReference type="PANTHER" id="PTHR43065">
    <property type="entry name" value="SENSOR HISTIDINE KINASE"/>
    <property type="match status" value="1"/>
</dbReference>
<evidence type="ECO:0000256" key="7">
    <source>
        <dbReference type="SAM" id="MobiDB-lite"/>
    </source>
</evidence>
<evidence type="ECO:0000256" key="8">
    <source>
        <dbReference type="SAM" id="Phobius"/>
    </source>
</evidence>
<keyword evidence="8" id="KW-0472">Membrane</keyword>
<comment type="subcellular location">
    <subcellularLocation>
        <location evidence="2">Membrane</location>
    </subcellularLocation>
</comment>
<evidence type="ECO:0000259" key="9">
    <source>
        <dbReference type="PROSITE" id="PS50109"/>
    </source>
</evidence>
<dbReference type="SUPFAM" id="SSF158472">
    <property type="entry name" value="HAMP domain-like"/>
    <property type="match status" value="1"/>
</dbReference>
<keyword evidence="8" id="KW-0812">Transmembrane</keyword>
<evidence type="ECO:0000256" key="3">
    <source>
        <dbReference type="ARBA" id="ARBA00012438"/>
    </source>
</evidence>
<organism evidence="11 12">
    <name type="scientific">Geothrix oryzae</name>
    <dbReference type="NCBI Taxonomy" id="2927975"/>
    <lineage>
        <taxon>Bacteria</taxon>
        <taxon>Pseudomonadati</taxon>
        <taxon>Acidobacteriota</taxon>
        <taxon>Holophagae</taxon>
        <taxon>Holophagales</taxon>
        <taxon>Holophagaceae</taxon>
        <taxon>Geothrix</taxon>
    </lineage>
</organism>
<dbReference type="InterPro" id="IPR004358">
    <property type="entry name" value="Sig_transdc_His_kin-like_C"/>
</dbReference>
<accession>A0ABM8DPF5</accession>
<keyword evidence="5" id="KW-0808">Transferase</keyword>
<evidence type="ECO:0000259" key="10">
    <source>
        <dbReference type="PROSITE" id="PS50885"/>
    </source>
</evidence>
<evidence type="ECO:0000256" key="6">
    <source>
        <dbReference type="ARBA" id="ARBA00022777"/>
    </source>
</evidence>
<comment type="catalytic activity">
    <reaction evidence="1">
        <text>ATP + protein L-histidine = ADP + protein N-phospho-L-histidine.</text>
        <dbReference type="EC" id="2.7.13.3"/>
    </reaction>
</comment>
<dbReference type="InterPro" id="IPR003661">
    <property type="entry name" value="HisK_dim/P_dom"/>
</dbReference>
<protein>
    <recommendedName>
        <fullName evidence="3">histidine kinase</fullName>
        <ecNumber evidence="3">2.7.13.3</ecNumber>
    </recommendedName>
</protein>
<feature type="transmembrane region" description="Helical" evidence="8">
    <location>
        <begin position="194"/>
        <end position="213"/>
    </location>
</feature>
<dbReference type="Proteomes" id="UP001242010">
    <property type="component" value="Chromosome"/>
</dbReference>
<dbReference type="InterPro" id="IPR003594">
    <property type="entry name" value="HATPase_dom"/>
</dbReference>
<dbReference type="SUPFAM" id="SSF55874">
    <property type="entry name" value="ATPase domain of HSP90 chaperone/DNA topoisomerase II/histidine kinase"/>
    <property type="match status" value="1"/>
</dbReference>